<comment type="caution">
    <text evidence="1">The sequence shown here is derived from an EMBL/GenBank/DDBJ whole genome shotgun (WGS) entry which is preliminary data.</text>
</comment>
<gene>
    <name evidence="1" type="ORF">GRJ2_001953900</name>
</gene>
<proteinExistence type="predicted"/>
<protein>
    <recommendedName>
        <fullName evidence="3">Reverse transcriptase</fullName>
    </recommendedName>
</protein>
<dbReference type="Proteomes" id="UP001623348">
    <property type="component" value="Unassembled WGS sequence"/>
</dbReference>
<dbReference type="EMBL" id="BAAFJT010000012">
    <property type="protein sequence ID" value="GAB0194886.1"/>
    <property type="molecule type" value="Genomic_DNA"/>
</dbReference>
<organism evidence="1 2">
    <name type="scientific">Grus japonensis</name>
    <name type="common">Japanese crane</name>
    <name type="synonym">Red-crowned crane</name>
    <dbReference type="NCBI Taxonomy" id="30415"/>
    <lineage>
        <taxon>Eukaryota</taxon>
        <taxon>Metazoa</taxon>
        <taxon>Chordata</taxon>
        <taxon>Craniata</taxon>
        <taxon>Vertebrata</taxon>
        <taxon>Euteleostomi</taxon>
        <taxon>Archelosauria</taxon>
        <taxon>Archosauria</taxon>
        <taxon>Dinosauria</taxon>
        <taxon>Saurischia</taxon>
        <taxon>Theropoda</taxon>
        <taxon>Coelurosauria</taxon>
        <taxon>Aves</taxon>
        <taxon>Neognathae</taxon>
        <taxon>Neoaves</taxon>
        <taxon>Gruiformes</taxon>
        <taxon>Gruidae</taxon>
        <taxon>Grus</taxon>
    </lineage>
</organism>
<reference evidence="1 2" key="1">
    <citation type="submission" date="2024-06" db="EMBL/GenBank/DDBJ databases">
        <title>The draft genome of Grus japonensis, version 3.</title>
        <authorList>
            <person name="Nabeshima K."/>
            <person name="Suzuki S."/>
            <person name="Onuma M."/>
        </authorList>
    </citation>
    <scope>NUCLEOTIDE SEQUENCE [LARGE SCALE GENOMIC DNA]</scope>
    <source>
        <strain evidence="1 2">451A</strain>
    </source>
</reference>
<dbReference type="PANTHER" id="PTHR33332">
    <property type="entry name" value="REVERSE TRANSCRIPTASE DOMAIN-CONTAINING PROTEIN"/>
    <property type="match status" value="1"/>
</dbReference>
<evidence type="ECO:0000313" key="1">
    <source>
        <dbReference type="EMBL" id="GAB0194886.1"/>
    </source>
</evidence>
<sequence>MGVLVDNKLSTSQQCALVANKAKGILACIKNSVASRLREVILPLHYSALVRPHLEYCVQFWAPQFKKDGELLERVQWRAMRMIRRLEHLSYGERLRELGLFSLEKRRLRGDLINTYKYLKGRCQEDEARLFSVVPSDSTRGNGHKLEHMKFHLNMRRNFFTLRVTAHWNRLPREVVESPLEIFKFCLDTCSR</sequence>
<accession>A0ABC9XBU5</accession>
<name>A0ABC9XBU5_GRUJA</name>
<dbReference type="AlphaFoldDB" id="A0ABC9XBU5"/>
<evidence type="ECO:0000313" key="2">
    <source>
        <dbReference type="Proteomes" id="UP001623348"/>
    </source>
</evidence>
<keyword evidence="2" id="KW-1185">Reference proteome</keyword>
<evidence type="ECO:0008006" key="3">
    <source>
        <dbReference type="Google" id="ProtNLM"/>
    </source>
</evidence>